<name>X0XMG7_9ZZZZ</name>
<sequence length="140" mass="15630">MVKSARTSGGKFLFFDWRRRSARTIINQSINEQRSTNVSRQTNVLTIDPNEAMIARVEQLLGISSLSKEAFVARHLAAAEKAKTAGDFSLAALHEEYALKADDPTPKVQTELLEKALIPTGINQNLCAHFRRPMDMIFQG</sequence>
<comment type="caution">
    <text evidence="1">The sequence shown here is derived from an EMBL/GenBank/DDBJ whole genome shotgun (WGS) entry which is preliminary data.</text>
</comment>
<reference evidence="1" key="1">
    <citation type="journal article" date="2014" name="Front. Microbiol.">
        <title>High frequency of phylogenetically diverse reductive dehalogenase-homologous genes in deep subseafloor sedimentary metagenomes.</title>
        <authorList>
            <person name="Kawai M."/>
            <person name="Futagami T."/>
            <person name="Toyoda A."/>
            <person name="Takaki Y."/>
            <person name="Nishi S."/>
            <person name="Hori S."/>
            <person name="Arai W."/>
            <person name="Tsubouchi T."/>
            <person name="Morono Y."/>
            <person name="Uchiyama I."/>
            <person name="Ito T."/>
            <person name="Fujiyama A."/>
            <person name="Inagaki F."/>
            <person name="Takami H."/>
        </authorList>
    </citation>
    <scope>NUCLEOTIDE SEQUENCE</scope>
    <source>
        <strain evidence="1">Expedition CK06-06</strain>
    </source>
</reference>
<dbReference type="AlphaFoldDB" id="X0XMG7"/>
<evidence type="ECO:0000313" key="1">
    <source>
        <dbReference type="EMBL" id="GAG44370.1"/>
    </source>
</evidence>
<accession>X0XMG7</accession>
<organism evidence="1">
    <name type="scientific">marine sediment metagenome</name>
    <dbReference type="NCBI Taxonomy" id="412755"/>
    <lineage>
        <taxon>unclassified sequences</taxon>
        <taxon>metagenomes</taxon>
        <taxon>ecological metagenomes</taxon>
    </lineage>
</organism>
<dbReference type="EMBL" id="BARS01055302">
    <property type="protein sequence ID" value="GAG44370.1"/>
    <property type="molecule type" value="Genomic_DNA"/>
</dbReference>
<proteinExistence type="predicted"/>
<gene>
    <name evidence="1" type="ORF">S01H1_81679</name>
</gene>
<protein>
    <submittedName>
        <fullName evidence="1">Uncharacterized protein</fullName>
    </submittedName>
</protein>